<feature type="compositionally biased region" description="Acidic residues" evidence="2">
    <location>
        <begin position="332"/>
        <end position="347"/>
    </location>
</feature>
<evidence type="ECO:0000313" key="3">
    <source>
        <dbReference type="EMBL" id="GMF32861.1"/>
    </source>
</evidence>
<reference evidence="3" key="1">
    <citation type="submission" date="2023-04" db="EMBL/GenBank/DDBJ databases">
        <title>Phytophthora fragariaefolia NBRC 109709.</title>
        <authorList>
            <person name="Ichikawa N."/>
            <person name="Sato H."/>
            <person name="Tonouchi N."/>
        </authorList>
    </citation>
    <scope>NUCLEOTIDE SEQUENCE</scope>
    <source>
        <strain evidence="3">NBRC 109709</strain>
    </source>
</reference>
<dbReference type="OrthoDB" id="124239at2759"/>
<feature type="compositionally biased region" description="Low complexity" evidence="2">
    <location>
        <begin position="353"/>
        <end position="371"/>
    </location>
</feature>
<keyword evidence="4" id="KW-1185">Reference proteome</keyword>
<protein>
    <submittedName>
        <fullName evidence="3">Unnamed protein product</fullName>
    </submittedName>
</protein>
<feature type="region of interest" description="Disordered" evidence="2">
    <location>
        <begin position="326"/>
        <end position="385"/>
    </location>
</feature>
<proteinExistence type="predicted"/>
<gene>
    <name evidence="3" type="ORF">Pfra01_000795700</name>
</gene>
<dbReference type="EMBL" id="BSXT01000711">
    <property type="protein sequence ID" value="GMF32861.1"/>
    <property type="molecule type" value="Genomic_DNA"/>
</dbReference>
<evidence type="ECO:0000256" key="1">
    <source>
        <dbReference type="SAM" id="Coils"/>
    </source>
</evidence>
<keyword evidence="1" id="KW-0175">Coiled coil</keyword>
<accession>A0A9W7CKD9</accession>
<comment type="caution">
    <text evidence="3">The sequence shown here is derived from an EMBL/GenBank/DDBJ whole genome shotgun (WGS) entry which is preliminary data.</text>
</comment>
<sequence length="385" mass="42733">MASPTLLFQGSAWLLQEPKTTFYSPRYTQESVCVRSQLLPFWSRPQVVLQLGQTDFVVLSSGPADASKRSGDPKESKKLLQLTVRPLDDVRRAQMYQTAARAQLLELFVDVEHTRERLLRCLRGEEKEEAEPGKKLLDDAFAALERAQQSRDKVKALELYKEAERGFWEAEKVVPDERSREFLRARRGDLQRTIRGLEMEMNEAARTLASNAAIPASAVAPPVAPQVHEAVAAPPTMDINARLEELRRFAAQQDAAQTPRGERTDLAARLAALKNEKAGPAPAVEDLTERLRRLRGDTDVKVGAAIEGDNADRKSAVDRVIEQVTDEIALGIEDDDIDEDEELDESDSDSKSDNSSSSRSSRSSSSSSSESNKSREAGKKSKKTK</sequence>
<evidence type="ECO:0000313" key="4">
    <source>
        <dbReference type="Proteomes" id="UP001165121"/>
    </source>
</evidence>
<dbReference type="Proteomes" id="UP001165121">
    <property type="component" value="Unassembled WGS sequence"/>
</dbReference>
<name>A0A9W7CKD9_9STRA</name>
<feature type="coiled-coil region" evidence="1">
    <location>
        <begin position="180"/>
        <end position="207"/>
    </location>
</feature>
<evidence type="ECO:0000256" key="2">
    <source>
        <dbReference type="SAM" id="MobiDB-lite"/>
    </source>
</evidence>
<dbReference type="AlphaFoldDB" id="A0A9W7CKD9"/>
<organism evidence="3 4">
    <name type="scientific">Phytophthora fragariaefolia</name>
    <dbReference type="NCBI Taxonomy" id="1490495"/>
    <lineage>
        <taxon>Eukaryota</taxon>
        <taxon>Sar</taxon>
        <taxon>Stramenopiles</taxon>
        <taxon>Oomycota</taxon>
        <taxon>Peronosporomycetes</taxon>
        <taxon>Peronosporales</taxon>
        <taxon>Peronosporaceae</taxon>
        <taxon>Phytophthora</taxon>
    </lineage>
</organism>